<dbReference type="InterPro" id="IPR029039">
    <property type="entry name" value="Flavoprotein-like_sf"/>
</dbReference>
<comment type="caution">
    <text evidence="1">The sequence shown here is derived from an EMBL/GenBank/DDBJ whole genome shotgun (WGS) entry which is preliminary data.</text>
</comment>
<evidence type="ECO:0000313" key="1">
    <source>
        <dbReference type="EMBL" id="KNA93459.1"/>
    </source>
</evidence>
<dbReference type="SUPFAM" id="SSF52218">
    <property type="entry name" value="Flavoproteins"/>
    <property type="match status" value="1"/>
</dbReference>
<dbReference type="Gene3D" id="3.40.50.360">
    <property type="match status" value="1"/>
</dbReference>
<name>A0ABR5IIN5_9ACTN</name>
<dbReference type="RefSeq" id="WP_049697539.1">
    <property type="nucleotide sequence ID" value="NZ_JAQDQF010000001.1"/>
</dbReference>
<proteinExistence type="predicted"/>
<organism evidence="1 2">
    <name type="scientific">Gordonia jacobaea</name>
    <dbReference type="NCBI Taxonomy" id="122202"/>
    <lineage>
        <taxon>Bacteria</taxon>
        <taxon>Bacillati</taxon>
        <taxon>Actinomycetota</taxon>
        <taxon>Actinomycetes</taxon>
        <taxon>Mycobacteriales</taxon>
        <taxon>Gordoniaceae</taxon>
        <taxon>Gordonia</taxon>
    </lineage>
</organism>
<dbReference type="Proteomes" id="UP000037247">
    <property type="component" value="Unassembled WGS sequence"/>
</dbReference>
<dbReference type="EMBL" id="LDTZ01000013">
    <property type="protein sequence ID" value="KNA93459.1"/>
    <property type="molecule type" value="Genomic_DNA"/>
</dbReference>
<gene>
    <name evidence="1" type="ORF">ABW18_02625</name>
</gene>
<protein>
    <submittedName>
        <fullName evidence="1">Flavodoxin</fullName>
    </submittedName>
</protein>
<sequence>MLYYSYSGQTRRLLDTAAAEFATRGYDVTNAQIGFTDARYARRFARFPMRNVWPDMLSVLPAQVAGKTGDISIPREVSETPYDLVCIGSPTWWSKASMPIRSFLKTDEARNLLAGTPFATFVVCRDSWKGNLDEVRKLGQWQGGHYIGGMHVEYPGDQVRSMLSLTSFLGSGEYRESYRGVRLPPTNVQPEHLDEVRVFAAGLADRLMGEKV</sequence>
<reference evidence="1 2" key="1">
    <citation type="submission" date="2015-05" db="EMBL/GenBank/DDBJ databases">
        <title>Draft genome sequence of the bacterium Gordonia jacobaea a new member of the Gordonia genus.</title>
        <authorList>
            <person name="Jimenez-Galisteo G."/>
            <person name="Dominguez A."/>
            <person name="Munoz E."/>
            <person name="Vinas M."/>
        </authorList>
    </citation>
    <scope>NUCLEOTIDE SEQUENCE [LARGE SCALE GENOMIC DNA]</scope>
    <source>
        <strain evidence="2">mv1</strain>
    </source>
</reference>
<accession>A0ABR5IIN5</accession>
<keyword evidence="2" id="KW-1185">Reference proteome</keyword>
<evidence type="ECO:0000313" key="2">
    <source>
        <dbReference type="Proteomes" id="UP000037247"/>
    </source>
</evidence>